<proteinExistence type="predicted"/>
<reference evidence="1 2" key="1">
    <citation type="submission" date="2019-10" db="EMBL/GenBank/DDBJ databases">
        <title>Extracellular Electron Transfer in a Candidatus Methanoperedens spp. Enrichment Culture.</title>
        <authorList>
            <person name="Berger S."/>
            <person name="Rangel Shaw D."/>
            <person name="Berben T."/>
            <person name="In 'T Zandt M."/>
            <person name="Frank J."/>
            <person name="Reimann J."/>
            <person name="Jetten M.S.M."/>
            <person name="Welte C.U."/>
        </authorList>
    </citation>
    <scope>NUCLEOTIDE SEQUENCE [LARGE SCALE GENOMIC DNA]</scope>
    <source>
        <strain evidence="1">SB12</strain>
    </source>
</reference>
<evidence type="ECO:0000313" key="1">
    <source>
        <dbReference type="EMBL" id="KAB2929274.1"/>
    </source>
</evidence>
<name>A0A833GXP6_9LEPT</name>
<accession>A0A833GXP6</accession>
<dbReference type="EMBL" id="WBUI01000034">
    <property type="protein sequence ID" value="KAB2929274.1"/>
    <property type="molecule type" value="Genomic_DNA"/>
</dbReference>
<sequence>MTKGIRGHIVYSFRGPDYLKDDARCDDYMVMEFDPDKVDYSGLISDSFPKMVEAFECYSACIEKRDVVIRDFDKGVLEYERTGKEPNGRNTVFRINAVNFWDRELCKRAFRLSPADIVKRLTGEVESVSEFYDGVLLIVTSQILTTEEHEAIDARVRKLLRHKLFGFF</sequence>
<organism evidence="1 2">
    <name type="scientific">Leptonema illini</name>
    <dbReference type="NCBI Taxonomy" id="183"/>
    <lineage>
        <taxon>Bacteria</taxon>
        <taxon>Pseudomonadati</taxon>
        <taxon>Spirochaetota</taxon>
        <taxon>Spirochaetia</taxon>
        <taxon>Leptospirales</taxon>
        <taxon>Leptospiraceae</taxon>
        <taxon>Leptonema</taxon>
    </lineage>
</organism>
<comment type="caution">
    <text evidence="1">The sequence shown here is derived from an EMBL/GenBank/DDBJ whole genome shotgun (WGS) entry which is preliminary data.</text>
</comment>
<evidence type="ECO:0000313" key="2">
    <source>
        <dbReference type="Proteomes" id="UP000460298"/>
    </source>
</evidence>
<dbReference type="Proteomes" id="UP000460298">
    <property type="component" value="Unassembled WGS sequence"/>
</dbReference>
<gene>
    <name evidence="1" type="ORF">F9K24_20440</name>
</gene>
<protein>
    <submittedName>
        <fullName evidence="1">Uncharacterized protein</fullName>
    </submittedName>
</protein>
<dbReference type="AlphaFoldDB" id="A0A833GXP6"/>